<feature type="binding site" evidence="6">
    <location>
        <position position="130"/>
    </location>
    <ligand>
        <name>S-adenosyl-L-methionine</name>
        <dbReference type="ChEBI" id="CHEBI:59789"/>
    </ligand>
</feature>
<evidence type="ECO:0000256" key="7">
    <source>
        <dbReference type="SAM" id="MobiDB-lite"/>
    </source>
</evidence>
<name>A0A7E5W3T1_TRINI</name>
<dbReference type="GO" id="GO:0005634">
    <property type="term" value="C:nucleus"/>
    <property type="evidence" value="ECO:0007669"/>
    <property type="project" value="TreeGrafter"/>
</dbReference>
<dbReference type="PIRSF" id="PIRSF037350">
    <property type="entry name" value="Mtase_ZK1128_prd"/>
    <property type="match status" value="1"/>
</dbReference>
<keyword evidence="3 5" id="KW-0808">Transferase</keyword>
<dbReference type="RefSeq" id="XP_026735167.1">
    <property type="nucleotide sequence ID" value="XM_026879366.1"/>
</dbReference>
<comment type="similarity">
    <text evidence="1 5">Belongs to the methyltransferase superfamily. METTL16/RlmF family.</text>
</comment>
<accession>A0A7E5W3T1</accession>
<dbReference type="OrthoDB" id="514248at2759"/>
<dbReference type="AlphaFoldDB" id="A0A7E5W3T1"/>
<dbReference type="PANTHER" id="PTHR13393:SF0">
    <property type="entry name" value="RNA N6-ADENOSINE-METHYLTRANSFERASE METTL16"/>
    <property type="match status" value="1"/>
</dbReference>
<dbReference type="Proteomes" id="UP000322000">
    <property type="component" value="Chromosome 11"/>
</dbReference>
<dbReference type="EC" id="2.1.1.-" evidence="5"/>
<dbReference type="FunCoup" id="A0A7E5W3T1">
    <property type="interactions" value="2230"/>
</dbReference>
<evidence type="ECO:0000313" key="9">
    <source>
        <dbReference type="RefSeq" id="XP_026735167.1"/>
    </source>
</evidence>
<evidence type="ECO:0000256" key="2">
    <source>
        <dbReference type="ARBA" id="ARBA00022603"/>
    </source>
</evidence>
<evidence type="ECO:0000256" key="3">
    <source>
        <dbReference type="ARBA" id="ARBA00022679"/>
    </source>
</evidence>
<organism evidence="8 9">
    <name type="scientific">Trichoplusia ni</name>
    <name type="common">Cabbage looper</name>
    <dbReference type="NCBI Taxonomy" id="7111"/>
    <lineage>
        <taxon>Eukaryota</taxon>
        <taxon>Metazoa</taxon>
        <taxon>Ecdysozoa</taxon>
        <taxon>Arthropoda</taxon>
        <taxon>Hexapoda</taxon>
        <taxon>Insecta</taxon>
        <taxon>Pterygota</taxon>
        <taxon>Neoptera</taxon>
        <taxon>Endopterygota</taxon>
        <taxon>Lepidoptera</taxon>
        <taxon>Glossata</taxon>
        <taxon>Ditrysia</taxon>
        <taxon>Noctuoidea</taxon>
        <taxon>Noctuidae</taxon>
        <taxon>Plusiinae</taxon>
        <taxon>Trichoplusia</taxon>
    </lineage>
</organism>
<keyword evidence="8" id="KW-1185">Reference proteome</keyword>
<dbReference type="InterPro" id="IPR010286">
    <property type="entry name" value="METTL16/RlmF"/>
</dbReference>
<keyword evidence="2 5" id="KW-0489">Methyltransferase</keyword>
<sequence>MALNKYMHPRNIYKTPPNFEKLAALYPEFSAISNADVTGKVTINFKDPLALRVLTKCLLKSDFNLDVDIPESRLVPTLPLRLNYILWLEDLLSAIQRNSDIKGIDIGTGACAIYPLLAAVKNKWHMLGTESDLKSFSKAEENIQRNSLQDLIKLRKNDTKSVIKHVFMSPGNEEYDFCMCNPPFYSTLQELCESRSPARLPPKNGFTGSPQELITEGGELEFCRKLILESKEHRDNILLYTTMVGHKYNLNVLIQDLKSEGIKFTHTEFCQGRVTRWAVAWTYKDYDLYNLVPPRDKPRKKSTSTMFLLPEISSCKYSTDGALEKIKEILNRLNIIYKIFDKRGNTISLDIIANTNTWSNQRRKRRLMRNESPAKKSKMNHEENESSNLDSQSGGEINGNVEEKTNNTSSLDKCLSPTKEESKESDQPLVHAFFKLLKKENEIFLEIEFLNGSAGKEGLHQILQYIKNNWKYFLCFIFFYSLPKLTISN</sequence>
<dbReference type="InterPro" id="IPR029063">
    <property type="entry name" value="SAM-dependent_MTases_sf"/>
</dbReference>
<dbReference type="Pfam" id="PF05971">
    <property type="entry name" value="Methyltransf_10"/>
    <property type="match status" value="1"/>
</dbReference>
<feature type="binding site" evidence="6">
    <location>
        <position position="181"/>
    </location>
    <ligand>
        <name>S-adenosyl-L-methionine</name>
        <dbReference type="ChEBI" id="CHEBI:59789"/>
    </ligand>
</feature>
<reference evidence="9" key="1">
    <citation type="submission" date="2025-08" db="UniProtKB">
        <authorList>
            <consortium name="RefSeq"/>
        </authorList>
    </citation>
    <scope>IDENTIFICATION</scope>
</reference>
<dbReference type="GO" id="GO:0008168">
    <property type="term" value="F:methyltransferase activity"/>
    <property type="evidence" value="ECO:0007669"/>
    <property type="project" value="UniProtKB-UniRule"/>
</dbReference>
<evidence type="ECO:0000256" key="1">
    <source>
        <dbReference type="ARBA" id="ARBA00005878"/>
    </source>
</evidence>
<protein>
    <recommendedName>
        <fullName evidence="5">U6 small nuclear RNA (adenine-(43)-N(6))-methyltransferase</fullName>
        <ecNumber evidence="5">2.1.1.-</ecNumber>
    </recommendedName>
</protein>
<evidence type="ECO:0000256" key="4">
    <source>
        <dbReference type="ARBA" id="ARBA00022691"/>
    </source>
</evidence>
<dbReference type="SUPFAM" id="SSF53335">
    <property type="entry name" value="S-adenosyl-L-methionine-dependent methyltransferases"/>
    <property type="match status" value="1"/>
</dbReference>
<evidence type="ECO:0000256" key="6">
    <source>
        <dbReference type="PIRSR" id="PIRSR037350-1"/>
    </source>
</evidence>
<dbReference type="GO" id="GO:0070475">
    <property type="term" value="P:rRNA base methylation"/>
    <property type="evidence" value="ECO:0007669"/>
    <property type="project" value="TreeGrafter"/>
</dbReference>
<feature type="binding site" evidence="6">
    <location>
        <position position="107"/>
    </location>
    <ligand>
        <name>S-adenosyl-L-methionine</name>
        <dbReference type="ChEBI" id="CHEBI:59789"/>
    </ligand>
</feature>
<dbReference type="Gene3D" id="3.40.50.150">
    <property type="entry name" value="Vaccinia Virus protein VP39"/>
    <property type="match status" value="1"/>
</dbReference>
<evidence type="ECO:0000256" key="5">
    <source>
        <dbReference type="PIRNR" id="PIRNR037350"/>
    </source>
</evidence>
<dbReference type="PANTHER" id="PTHR13393">
    <property type="entry name" value="SAM-DEPENDENT METHYLTRANSFERASE"/>
    <property type="match status" value="1"/>
</dbReference>
<feature type="compositionally biased region" description="Polar residues" evidence="7">
    <location>
        <begin position="386"/>
        <end position="395"/>
    </location>
</feature>
<gene>
    <name evidence="9" type="primary">LOC113499038</name>
</gene>
<dbReference type="KEGG" id="tnl:113499038"/>
<feature type="region of interest" description="Disordered" evidence="7">
    <location>
        <begin position="362"/>
        <end position="423"/>
    </location>
</feature>
<feature type="binding site" evidence="6">
    <location>
        <position position="81"/>
    </location>
    <ligand>
        <name>S-adenosyl-L-methionine</name>
        <dbReference type="ChEBI" id="CHEBI:59789"/>
    </ligand>
</feature>
<keyword evidence="4 6" id="KW-0949">S-adenosyl-L-methionine</keyword>
<evidence type="ECO:0000313" key="8">
    <source>
        <dbReference type="Proteomes" id="UP000322000"/>
    </source>
</evidence>
<feature type="compositionally biased region" description="Basic and acidic residues" evidence="7">
    <location>
        <begin position="368"/>
        <end position="384"/>
    </location>
</feature>
<proteinExistence type="inferred from homology"/>
<dbReference type="InParanoid" id="A0A7E5W3T1"/>
<dbReference type="GeneID" id="113499038"/>
<dbReference type="InterPro" id="IPR017182">
    <property type="entry name" value="METTL16/PsiM"/>
</dbReference>